<dbReference type="AlphaFoldDB" id="A0A6J7KM97"/>
<name>A0A6J7KM97_9ZZZZ</name>
<dbReference type="EMBL" id="CAFBNE010000064">
    <property type="protein sequence ID" value="CAB4957478.1"/>
    <property type="molecule type" value="Genomic_DNA"/>
</dbReference>
<sequence>MNSTVVSAMTCLVGLGVFVLATPASAAPTGIQDWSETPANVKAVQNVIQPTYTAGLPLHSTTDIEIEKCGNGYSISAEYDRSTAVKQGPTITMKQIGSASDCDPDPATWFGKVSTVSTQAGKAIISAQCGWDAQAQAPVSGYNGGPCKRSDVARTGGLILISPSGKSPTVQVETTGLSYAQLVKVAKGLKPVA</sequence>
<accession>A0A6J7KM97</accession>
<organism evidence="1">
    <name type="scientific">freshwater metagenome</name>
    <dbReference type="NCBI Taxonomy" id="449393"/>
    <lineage>
        <taxon>unclassified sequences</taxon>
        <taxon>metagenomes</taxon>
        <taxon>ecological metagenomes</taxon>
    </lineage>
</organism>
<reference evidence="1" key="1">
    <citation type="submission" date="2020-05" db="EMBL/GenBank/DDBJ databases">
        <authorList>
            <person name="Chiriac C."/>
            <person name="Salcher M."/>
            <person name="Ghai R."/>
            <person name="Kavagutti S V."/>
        </authorList>
    </citation>
    <scope>NUCLEOTIDE SEQUENCE</scope>
</reference>
<evidence type="ECO:0000313" key="1">
    <source>
        <dbReference type="EMBL" id="CAB4957478.1"/>
    </source>
</evidence>
<protein>
    <submittedName>
        <fullName evidence="1">Unannotated protein</fullName>
    </submittedName>
</protein>
<gene>
    <name evidence="1" type="ORF">UFOPK3772_01972</name>
</gene>
<proteinExistence type="predicted"/>